<organism evidence="1 2">
    <name type="scientific">[Clostridium] citroniae WAL-19142</name>
    <dbReference type="NCBI Taxonomy" id="742734"/>
    <lineage>
        <taxon>Bacteria</taxon>
        <taxon>Bacillati</taxon>
        <taxon>Bacillota</taxon>
        <taxon>Clostridia</taxon>
        <taxon>Lachnospirales</taxon>
        <taxon>Lachnospiraceae</taxon>
        <taxon>Enterocloster</taxon>
    </lineage>
</organism>
<accession>A0A0J9BPJ0</accession>
<dbReference type="PATRIC" id="fig|742734.4.peg.5382"/>
<dbReference type="EMBL" id="ADLK01000042">
    <property type="protein sequence ID" value="KMW14089.1"/>
    <property type="molecule type" value="Genomic_DNA"/>
</dbReference>
<gene>
    <name evidence="1" type="ORF">HMPREF9470_05028</name>
</gene>
<reference evidence="1 2" key="1">
    <citation type="submission" date="2011-04" db="EMBL/GenBank/DDBJ databases">
        <title>The Genome Sequence of Clostridium citroniae WAL-19142.</title>
        <authorList>
            <consortium name="The Broad Institute Genome Sequencing Platform"/>
            <person name="Earl A."/>
            <person name="Ward D."/>
            <person name="Feldgarden M."/>
            <person name="Gevers D."/>
            <person name="Warren Y.A."/>
            <person name="Tyrrell K.L."/>
            <person name="Citron D.M."/>
            <person name="Goldstein E.J."/>
            <person name="Daigneault M."/>
            <person name="Allen-Vercoe E."/>
            <person name="Young S.K."/>
            <person name="Zeng Q."/>
            <person name="Gargeya S."/>
            <person name="Fitzgerald M."/>
            <person name="Haas B."/>
            <person name="Abouelleil A."/>
            <person name="Alvarado L."/>
            <person name="Arachchi H.M."/>
            <person name="Berlin A."/>
            <person name="Brown A."/>
            <person name="Chapman S.B."/>
            <person name="Chen Z."/>
            <person name="Dunbar C."/>
            <person name="Freedman E."/>
            <person name="Gearin G."/>
            <person name="Gellesch M."/>
            <person name="Goldberg J."/>
            <person name="Griggs A."/>
            <person name="Gujja S."/>
            <person name="Heilman E.R."/>
            <person name="Heiman D."/>
            <person name="Howarth C."/>
            <person name="Larson L."/>
            <person name="Lui A."/>
            <person name="MacDonald P.J."/>
            <person name="Mehta T."/>
            <person name="Montmayeur A."/>
            <person name="Murphy C."/>
            <person name="Neiman D."/>
            <person name="Pearson M."/>
            <person name="Priest M."/>
            <person name="Roberts A."/>
            <person name="Saif S."/>
            <person name="Shea T."/>
            <person name="Shenoy N."/>
            <person name="Sisk P."/>
            <person name="Stolte C."/>
            <person name="Sykes S."/>
            <person name="White J."/>
            <person name="Yandava C."/>
            <person name="Wortman J."/>
            <person name="Nusbaum C."/>
            <person name="Birren B."/>
        </authorList>
    </citation>
    <scope>NUCLEOTIDE SEQUENCE [LARGE SCALE GENOMIC DNA]</scope>
    <source>
        <strain evidence="1 2">WAL-19142</strain>
    </source>
</reference>
<sequence>MTVAELKEMIENNSDWDSYEKYGIRIQEQDFELGTVDHNSKVWVDGEETEDELDGICAINLNSPEAAATLNGRGYFGSHIALLASNRFEYGLDAGEVILKDAEVLYIIK</sequence>
<evidence type="ECO:0000313" key="2">
    <source>
        <dbReference type="Proteomes" id="UP000037392"/>
    </source>
</evidence>
<dbReference type="GeneID" id="93164865"/>
<proteinExistence type="predicted"/>
<dbReference type="OrthoDB" id="2067143at2"/>
<name>A0A0J9BPJ0_9FIRM</name>
<protein>
    <submittedName>
        <fullName evidence="1">Uncharacterized protein</fullName>
    </submittedName>
</protein>
<dbReference type="AlphaFoldDB" id="A0A0J9BPJ0"/>
<dbReference type="RefSeq" id="WP_048930993.1">
    <property type="nucleotide sequence ID" value="NZ_KQ235884.1"/>
</dbReference>
<evidence type="ECO:0000313" key="1">
    <source>
        <dbReference type="EMBL" id="KMW14089.1"/>
    </source>
</evidence>
<dbReference type="Proteomes" id="UP000037392">
    <property type="component" value="Unassembled WGS sequence"/>
</dbReference>
<comment type="caution">
    <text evidence="1">The sequence shown here is derived from an EMBL/GenBank/DDBJ whole genome shotgun (WGS) entry which is preliminary data.</text>
</comment>